<dbReference type="EMBL" id="JBBPBM010000003">
    <property type="protein sequence ID" value="KAK8592893.1"/>
    <property type="molecule type" value="Genomic_DNA"/>
</dbReference>
<evidence type="ECO:0008006" key="3">
    <source>
        <dbReference type="Google" id="ProtNLM"/>
    </source>
</evidence>
<organism evidence="1 2">
    <name type="scientific">Hibiscus sabdariffa</name>
    <name type="common">roselle</name>
    <dbReference type="NCBI Taxonomy" id="183260"/>
    <lineage>
        <taxon>Eukaryota</taxon>
        <taxon>Viridiplantae</taxon>
        <taxon>Streptophyta</taxon>
        <taxon>Embryophyta</taxon>
        <taxon>Tracheophyta</taxon>
        <taxon>Spermatophyta</taxon>
        <taxon>Magnoliopsida</taxon>
        <taxon>eudicotyledons</taxon>
        <taxon>Gunneridae</taxon>
        <taxon>Pentapetalae</taxon>
        <taxon>rosids</taxon>
        <taxon>malvids</taxon>
        <taxon>Malvales</taxon>
        <taxon>Malvaceae</taxon>
        <taxon>Malvoideae</taxon>
        <taxon>Hibiscus</taxon>
    </lineage>
</organism>
<evidence type="ECO:0000313" key="1">
    <source>
        <dbReference type="EMBL" id="KAK8592893.1"/>
    </source>
</evidence>
<evidence type="ECO:0000313" key="2">
    <source>
        <dbReference type="Proteomes" id="UP001472677"/>
    </source>
</evidence>
<dbReference type="Proteomes" id="UP001472677">
    <property type="component" value="Unassembled WGS sequence"/>
</dbReference>
<gene>
    <name evidence="1" type="ORF">V6N12_044986</name>
</gene>
<protein>
    <recommendedName>
        <fullName evidence="3">Endonuclease/exonuclease/phosphatase domain-containing protein</fullName>
    </recommendedName>
</protein>
<name>A0ABR2G1N3_9ROSI</name>
<keyword evidence="2" id="KW-1185">Reference proteome</keyword>
<comment type="caution">
    <text evidence="1">The sequence shown here is derived from an EMBL/GenBank/DDBJ whole genome shotgun (WGS) entry which is preliminary data.</text>
</comment>
<reference evidence="1 2" key="1">
    <citation type="journal article" date="2024" name="G3 (Bethesda)">
        <title>Genome assembly of Hibiscus sabdariffa L. provides insights into metabolisms of medicinal natural products.</title>
        <authorList>
            <person name="Kim T."/>
        </authorList>
    </citation>
    <scope>NUCLEOTIDE SEQUENCE [LARGE SCALE GENOMIC DNA]</scope>
    <source>
        <strain evidence="1">TK-2024</strain>
        <tissue evidence="1">Old leaves</tissue>
    </source>
</reference>
<proteinExistence type="predicted"/>
<sequence length="180" mass="21390">MIRKGLWHNLAALKSIFDEPWLLGGDFNNILQMEEREGGSVLSNGDHPQFEEFLRKSWDTLLDVHTNIRAFQFKVQRWNISVFAHIGSKKKELLARIRGIDRGLRRYHYDFLIQLDTEFRDQLDEVLCQEGSLWIQKSRVQWAQFGDRNTSYFHNRAMQQRRTNFVEALRDSDGAWCSDR</sequence>
<accession>A0ABR2G1N3</accession>